<dbReference type="PANTHER" id="PTHR44196:SF1">
    <property type="entry name" value="DEHYDROGENASE_REDUCTASE SDR FAMILY MEMBER 7B"/>
    <property type="match status" value="1"/>
</dbReference>
<feature type="region of interest" description="Disordered" evidence="4">
    <location>
        <begin position="279"/>
        <end position="306"/>
    </location>
</feature>
<gene>
    <name evidence="6" type="primary">yxnA</name>
    <name evidence="6" type="ordered locus">TMO_2163</name>
</gene>
<dbReference type="SUPFAM" id="SSF51735">
    <property type="entry name" value="NAD(P)-binding Rossmann-fold domains"/>
    <property type="match status" value="1"/>
</dbReference>
<dbReference type="PANTHER" id="PTHR44196">
    <property type="entry name" value="DEHYDROGENASE/REDUCTASE SDR FAMILY MEMBER 7B"/>
    <property type="match status" value="1"/>
</dbReference>
<dbReference type="InterPro" id="IPR036291">
    <property type="entry name" value="NAD(P)-bd_dom_sf"/>
</dbReference>
<keyword evidence="2" id="KW-0560">Oxidoreductase</keyword>
<dbReference type="GO" id="GO:0016020">
    <property type="term" value="C:membrane"/>
    <property type="evidence" value="ECO:0007669"/>
    <property type="project" value="TreeGrafter"/>
</dbReference>
<dbReference type="STRING" id="1110502.TMO_2163"/>
<dbReference type="HOGENOM" id="CLU_010194_2_1_5"/>
<dbReference type="InterPro" id="IPR020904">
    <property type="entry name" value="Sc_DH/Rdtase_CS"/>
</dbReference>
<keyword evidence="7" id="KW-1185">Reference proteome</keyword>
<accession>I3TML3</accession>
<sequence length="347" mass="37263">MIMRETTTRHPQAGDRDQTAPVVVITGGSSGIGRCTALLFARRGWRVGLIARSADGLADARDDILREGGEAVAAVADVSDARGLDAAASAIEDRYGRIDAWINNAGVGFYAPFEDVAEEEFRRVTEVDYLGVVNGTRTALARMRPRNQGVIVNIGSVVALRPMPLLAPYAAAKSAVAAFTEAVRTELIHDRSRIHLALVHPPATDTPFFAHAGARLAEGVPRPTPPVYPPETVAEAIWEAVTRRRRTAWVGRATRGLGLVNRLMPGLADQLTGRFGRAAQVTRNRRAADRRDPAVFGPGRHSHAVHGGWAESAGNGRQMRMAALAAGGLVLGLWLAGRHRRSRPARA</sequence>
<proteinExistence type="inferred from homology"/>
<dbReference type="PRINTS" id="PR00080">
    <property type="entry name" value="SDRFAMILY"/>
</dbReference>
<dbReference type="GO" id="GO:0016491">
    <property type="term" value="F:oxidoreductase activity"/>
    <property type="evidence" value="ECO:0007669"/>
    <property type="project" value="UniProtKB-KW"/>
</dbReference>
<evidence type="ECO:0000256" key="4">
    <source>
        <dbReference type="SAM" id="MobiDB-lite"/>
    </source>
</evidence>
<dbReference type="eggNOG" id="COG0300">
    <property type="taxonomic scope" value="Bacteria"/>
</dbReference>
<evidence type="ECO:0000256" key="3">
    <source>
        <dbReference type="RuleBase" id="RU000363"/>
    </source>
</evidence>
<organism evidence="6 7">
    <name type="scientific">Tistrella mobilis (strain KA081020-065)</name>
    <dbReference type="NCBI Taxonomy" id="1110502"/>
    <lineage>
        <taxon>Bacteria</taxon>
        <taxon>Pseudomonadati</taxon>
        <taxon>Pseudomonadota</taxon>
        <taxon>Alphaproteobacteria</taxon>
        <taxon>Geminicoccales</taxon>
        <taxon>Geminicoccaceae</taxon>
        <taxon>Tistrella</taxon>
    </lineage>
</organism>
<dbReference type="NCBIfam" id="NF005495">
    <property type="entry name" value="PRK07109.1"/>
    <property type="match status" value="1"/>
</dbReference>
<evidence type="ECO:0000259" key="5">
    <source>
        <dbReference type="SMART" id="SM00822"/>
    </source>
</evidence>
<name>I3TML3_TISMK</name>
<evidence type="ECO:0000313" key="6">
    <source>
        <dbReference type="EMBL" id="AFK54001.1"/>
    </source>
</evidence>
<dbReference type="Pfam" id="PF00106">
    <property type="entry name" value="adh_short"/>
    <property type="match status" value="1"/>
</dbReference>
<dbReference type="PRINTS" id="PR00081">
    <property type="entry name" value="GDHRDH"/>
</dbReference>
<evidence type="ECO:0000256" key="2">
    <source>
        <dbReference type="ARBA" id="ARBA00023002"/>
    </source>
</evidence>
<evidence type="ECO:0000256" key="1">
    <source>
        <dbReference type="ARBA" id="ARBA00006484"/>
    </source>
</evidence>
<dbReference type="InterPro" id="IPR057326">
    <property type="entry name" value="KR_dom"/>
</dbReference>
<dbReference type="EMBL" id="CP003236">
    <property type="protein sequence ID" value="AFK54001.1"/>
    <property type="molecule type" value="Genomic_DNA"/>
</dbReference>
<dbReference type="KEGG" id="tmo:TMO_2163"/>
<dbReference type="InterPro" id="IPR002347">
    <property type="entry name" value="SDR_fam"/>
</dbReference>
<dbReference type="Gene3D" id="3.40.50.720">
    <property type="entry name" value="NAD(P)-binding Rossmann-like Domain"/>
    <property type="match status" value="1"/>
</dbReference>
<feature type="domain" description="Ketoreductase" evidence="5">
    <location>
        <begin position="21"/>
        <end position="204"/>
    </location>
</feature>
<evidence type="ECO:0000313" key="7">
    <source>
        <dbReference type="Proteomes" id="UP000005258"/>
    </source>
</evidence>
<dbReference type="Proteomes" id="UP000005258">
    <property type="component" value="Chromosome"/>
</dbReference>
<comment type="similarity">
    <text evidence="1 3">Belongs to the short-chain dehydrogenases/reductases (SDR) family.</text>
</comment>
<dbReference type="PROSITE" id="PS00061">
    <property type="entry name" value="ADH_SHORT"/>
    <property type="match status" value="1"/>
</dbReference>
<protein>
    <submittedName>
        <fullName evidence="6">Short chain dehydrogenase</fullName>
    </submittedName>
</protein>
<dbReference type="AlphaFoldDB" id="I3TML3"/>
<reference evidence="6 7" key="1">
    <citation type="journal article" date="2012" name="J. Am. Chem. Soc.">
        <title>Bacterial biosynthesis and maturation of the didemnin anti-cancer agents.</title>
        <authorList>
            <person name="Xu Y."/>
            <person name="Kersten R.D."/>
            <person name="Nam S.J."/>
            <person name="Lu L."/>
            <person name="Al-Suwailem A.M."/>
            <person name="Zheng H."/>
            <person name="Fenical W."/>
            <person name="Dorrestein P.C."/>
            <person name="Moore B.S."/>
            <person name="Qian P.Y."/>
        </authorList>
    </citation>
    <scope>NUCLEOTIDE SEQUENCE [LARGE SCALE GENOMIC DNA]</scope>
    <source>
        <strain evidence="6 7">KA081020-065</strain>
    </source>
</reference>
<dbReference type="SMART" id="SM00822">
    <property type="entry name" value="PKS_KR"/>
    <property type="match status" value="1"/>
</dbReference>